<keyword evidence="2" id="KW-1185">Reference proteome</keyword>
<dbReference type="EMBL" id="MDYP01000004">
    <property type="protein sequence ID" value="OQE10390.1"/>
    <property type="molecule type" value="Genomic_DNA"/>
</dbReference>
<dbReference type="Gene3D" id="2.60.120.620">
    <property type="entry name" value="q2cbj1_9rhob like domain"/>
    <property type="match status" value="1"/>
</dbReference>
<evidence type="ECO:0000313" key="2">
    <source>
        <dbReference type="Proteomes" id="UP000191518"/>
    </source>
</evidence>
<name>A0A1V6S9E7_9EURO</name>
<evidence type="ECO:0008006" key="3">
    <source>
        <dbReference type="Google" id="ProtNLM"/>
    </source>
</evidence>
<dbReference type="Proteomes" id="UP000191518">
    <property type="component" value="Unassembled WGS sequence"/>
</dbReference>
<evidence type="ECO:0000313" key="1">
    <source>
        <dbReference type="EMBL" id="OQE10390.1"/>
    </source>
</evidence>
<comment type="caution">
    <text evidence="1">The sequence shown here is derived from an EMBL/GenBank/DDBJ whole genome shotgun (WGS) entry which is preliminary data.</text>
</comment>
<dbReference type="AlphaFoldDB" id="A0A1V6S9E7"/>
<gene>
    <name evidence="1" type="ORF">PENVUL_c004G07473</name>
</gene>
<sequence length="323" mass="36274">MAAKPNYKLSQEQIDHFMKHGYLRLPECFSQEKATEWAGDVWTRLGVSPVDKSTWTTEVTHMGDTKEEPARTFAPKAWAAICELLGGEDRVAPNSAAWNDALIVNLGSPESEGTWPHPADLKGWHVDGDFFTHYLDSPEQGLLVIPLFTDIQERAGGTMICPEAMKYAAQHLYDNPEGVSPYMYPRGQEPAGKQTDTPFYTDVVKNCSEFHQATGKVGDVILLHPLMFHSISVNSLRHPRVITNPPVALKQPFNFDRDEPSEYSLVEKKTLELLGKDRLPGWKITGKREFVLPERLKDAKNGWSESEVERLVNITGQPMPMSA</sequence>
<reference evidence="2" key="1">
    <citation type="journal article" date="2017" name="Nat. Microbiol.">
        <title>Global analysis of biosynthetic gene clusters reveals vast potential of secondary metabolite production in Penicillium species.</title>
        <authorList>
            <person name="Nielsen J.C."/>
            <person name="Grijseels S."/>
            <person name="Prigent S."/>
            <person name="Ji B."/>
            <person name="Dainat J."/>
            <person name="Nielsen K.F."/>
            <person name="Frisvad J.C."/>
            <person name="Workman M."/>
            <person name="Nielsen J."/>
        </authorList>
    </citation>
    <scope>NUCLEOTIDE SEQUENCE [LARGE SCALE GENOMIC DNA]</scope>
    <source>
        <strain evidence="2">IBT 29486</strain>
    </source>
</reference>
<accession>A0A1V6S9E7</accession>
<dbReference type="SUPFAM" id="SSF51197">
    <property type="entry name" value="Clavaminate synthase-like"/>
    <property type="match status" value="1"/>
</dbReference>
<dbReference type="OrthoDB" id="4664297at2759"/>
<proteinExistence type="predicted"/>
<protein>
    <recommendedName>
        <fullName evidence="3">Phytanoyl-CoA dioxygenase</fullName>
    </recommendedName>
</protein>
<organism evidence="1 2">
    <name type="scientific">Penicillium vulpinum</name>
    <dbReference type="NCBI Taxonomy" id="29845"/>
    <lineage>
        <taxon>Eukaryota</taxon>
        <taxon>Fungi</taxon>
        <taxon>Dikarya</taxon>
        <taxon>Ascomycota</taxon>
        <taxon>Pezizomycotina</taxon>
        <taxon>Eurotiomycetes</taxon>
        <taxon>Eurotiomycetidae</taxon>
        <taxon>Eurotiales</taxon>
        <taxon>Aspergillaceae</taxon>
        <taxon>Penicillium</taxon>
    </lineage>
</organism>